<dbReference type="PANTHER" id="PTHR12385:SF84">
    <property type="entry name" value="CHOLINE TRANSPORTER-LIKE PROTEIN"/>
    <property type="match status" value="1"/>
</dbReference>
<dbReference type="GO" id="GO:0022857">
    <property type="term" value="F:transmembrane transporter activity"/>
    <property type="evidence" value="ECO:0007669"/>
    <property type="project" value="UniProtKB-UniRule"/>
</dbReference>
<comment type="subcellular location">
    <subcellularLocation>
        <location evidence="6">Cell membrane</location>
        <topology evidence="6">Multi-pass membrane protein</topology>
    </subcellularLocation>
    <subcellularLocation>
        <location evidence="1">Membrane</location>
        <topology evidence="1">Multi-pass membrane protein</topology>
    </subcellularLocation>
</comment>
<dbReference type="PANTHER" id="PTHR12385">
    <property type="entry name" value="CHOLINE TRANSPORTER-LIKE (SLC FAMILY 44)"/>
    <property type="match status" value="1"/>
</dbReference>
<gene>
    <name evidence="7" type="ORF">Fot_35955</name>
</gene>
<proteinExistence type="inferred from homology"/>
<feature type="transmembrane region" description="Helical" evidence="6">
    <location>
        <begin position="144"/>
        <end position="165"/>
    </location>
</feature>
<feature type="transmembrane region" description="Helical" evidence="6">
    <location>
        <begin position="7"/>
        <end position="30"/>
    </location>
</feature>
<protein>
    <recommendedName>
        <fullName evidence="6">Choline transporter-like protein</fullName>
    </recommendedName>
</protein>
<dbReference type="AlphaFoldDB" id="A0ABD1SN30"/>
<name>A0ABD1SN30_9LAMI</name>
<evidence type="ECO:0000313" key="7">
    <source>
        <dbReference type="EMBL" id="KAL2502107.1"/>
    </source>
</evidence>
<keyword evidence="5 6" id="KW-0472">Membrane</keyword>
<dbReference type="Proteomes" id="UP001604277">
    <property type="component" value="Unassembled WGS sequence"/>
</dbReference>
<feature type="transmembrane region" description="Helical" evidence="6">
    <location>
        <begin position="227"/>
        <end position="247"/>
    </location>
</feature>
<feature type="transmembrane region" description="Helical" evidence="6">
    <location>
        <begin position="363"/>
        <end position="382"/>
    </location>
</feature>
<feature type="transmembrane region" description="Helical" evidence="6">
    <location>
        <begin position="75"/>
        <end position="97"/>
    </location>
</feature>
<evidence type="ECO:0000256" key="1">
    <source>
        <dbReference type="ARBA" id="ARBA00004141"/>
    </source>
</evidence>
<dbReference type="GO" id="GO:0005886">
    <property type="term" value="C:plasma membrane"/>
    <property type="evidence" value="ECO:0007669"/>
    <property type="project" value="UniProtKB-SubCell"/>
</dbReference>
<dbReference type="EMBL" id="JBFOLJ010000010">
    <property type="protein sequence ID" value="KAL2502107.1"/>
    <property type="molecule type" value="Genomic_DNA"/>
</dbReference>
<evidence type="ECO:0000313" key="8">
    <source>
        <dbReference type="Proteomes" id="UP001604277"/>
    </source>
</evidence>
<keyword evidence="3 6" id="KW-0812">Transmembrane</keyword>
<sequence>MTWLCEYIFYSHILLTTILVIILTIRGALSAVHTQDFHPKDWYMPVLASTAFAGIIGFAWQAFTKFSPSKTIRITFWLSPLLTCAVGILLICIGTPVSSVASAIAFVSAIIQSIYACRVNPRLENATLIVSVSIVDKPPKVTDILLSIIIGTLCSAFLVTGIGGATATGTKIDSLFIFLIIASLTWTMQIIENTMQVAVSYVKFIQFAHTDDLAFKSAFKSTIKNSMGGICFASIFVPVVGVITGLARTVSMVSGDVNEFTFSCANCCPGIASWLVAYGNRWGFVHEGVFNRGIQRSSNDTRALFRRREIQNTINSDLTSSFCFLTGVAAGAMSALIGGIWAFVILRSYATGVTMYTFLTGYLLSRVAMAWVQASVSAYYVAYSEYPQNQRLDASHPSYLTFGRQRPQV</sequence>
<evidence type="ECO:0000256" key="2">
    <source>
        <dbReference type="ARBA" id="ARBA00007168"/>
    </source>
</evidence>
<organism evidence="7 8">
    <name type="scientific">Forsythia ovata</name>
    <dbReference type="NCBI Taxonomy" id="205694"/>
    <lineage>
        <taxon>Eukaryota</taxon>
        <taxon>Viridiplantae</taxon>
        <taxon>Streptophyta</taxon>
        <taxon>Embryophyta</taxon>
        <taxon>Tracheophyta</taxon>
        <taxon>Spermatophyta</taxon>
        <taxon>Magnoliopsida</taxon>
        <taxon>eudicotyledons</taxon>
        <taxon>Gunneridae</taxon>
        <taxon>Pentapetalae</taxon>
        <taxon>asterids</taxon>
        <taxon>lamiids</taxon>
        <taxon>Lamiales</taxon>
        <taxon>Oleaceae</taxon>
        <taxon>Forsythieae</taxon>
        <taxon>Forsythia</taxon>
    </lineage>
</organism>
<comment type="caution">
    <text evidence="7">The sequence shown here is derived from an EMBL/GenBank/DDBJ whole genome shotgun (WGS) entry which is preliminary data.</text>
</comment>
<accession>A0ABD1SN30</accession>
<comment type="similarity">
    <text evidence="2 6">Belongs to the CTL (choline transporter-like) family.</text>
</comment>
<comment type="function">
    <text evidence="6">Choline transporter.</text>
</comment>
<feature type="transmembrane region" description="Helical" evidence="6">
    <location>
        <begin position="42"/>
        <end position="63"/>
    </location>
</feature>
<feature type="transmembrane region" description="Helical" evidence="6">
    <location>
        <begin position="322"/>
        <end position="343"/>
    </location>
</feature>
<keyword evidence="8" id="KW-1185">Reference proteome</keyword>
<evidence type="ECO:0000256" key="3">
    <source>
        <dbReference type="ARBA" id="ARBA00022692"/>
    </source>
</evidence>
<dbReference type="Pfam" id="PF04515">
    <property type="entry name" value="Choline_transpo"/>
    <property type="match status" value="1"/>
</dbReference>
<evidence type="ECO:0000256" key="6">
    <source>
        <dbReference type="RuleBase" id="RU368066"/>
    </source>
</evidence>
<dbReference type="InterPro" id="IPR007603">
    <property type="entry name" value="Choline_transptr-like"/>
</dbReference>
<evidence type="ECO:0000256" key="4">
    <source>
        <dbReference type="ARBA" id="ARBA00022989"/>
    </source>
</evidence>
<feature type="transmembrane region" description="Helical" evidence="6">
    <location>
        <begin position="172"/>
        <end position="191"/>
    </location>
</feature>
<reference evidence="8" key="1">
    <citation type="submission" date="2024-07" db="EMBL/GenBank/DDBJ databases">
        <title>Two chromosome-level genome assemblies of Korean endemic species Abeliophyllum distichum and Forsythia ovata (Oleaceae).</title>
        <authorList>
            <person name="Jang H."/>
        </authorList>
    </citation>
    <scope>NUCLEOTIDE SEQUENCE [LARGE SCALE GENOMIC DNA]</scope>
</reference>
<keyword evidence="4 6" id="KW-1133">Transmembrane helix</keyword>
<evidence type="ECO:0000256" key="5">
    <source>
        <dbReference type="ARBA" id="ARBA00023136"/>
    </source>
</evidence>